<sequence>MPRKRYRFALACLQRGFGALRIKAIVENQVLAKVLTRQLEGID</sequence>
<dbReference type="AlphaFoldDB" id="A0A645GIK6"/>
<gene>
    <name evidence="1" type="ORF">SDC9_170955</name>
</gene>
<dbReference type="EMBL" id="VSSQ01072118">
    <property type="protein sequence ID" value="MPN23563.1"/>
    <property type="molecule type" value="Genomic_DNA"/>
</dbReference>
<proteinExistence type="predicted"/>
<protein>
    <submittedName>
        <fullName evidence="1">Uncharacterized protein</fullName>
    </submittedName>
</protein>
<reference evidence="1" key="1">
    <citation type="submission" date="2019-08" db="EMBL/GenBank/DDBJ databases">
        <authorList>
            <person name="Kucharzyk K."/>
            <person name="Murdoch R.W."/>
            <person name="Higgins S."/>
            <person name="Loffler F."/>
        </authorList>
    </citation>
    <scope>NUCLEOTIDE SEQUENCE</scope>
</reference>
<accession>A0A645GIK6</accession>
<evidence type="ECO:0000313" key="1">
    <source>
        <dbReference type="EMBL" id="MPN23563.1"/>
    </source>
</evidence>
<comment type="caution">
    <text evidence="1">The sequence shown here is derived from an EMBL/GenBank/DDBJ whole genome shotgun (WGS) entry which is preliminary data.</text>
</comment>
<organism evidence="1">
    <name type="scientific">bioreactor metagenome</name>
    <dbReference type="NCBI Taxonomy" id="1076179"/>
    <lineage>
        <taxon>unclassified sequences</taxon>
        <taxon>metagenomes</taxon>
        <taxon>ecological metagenomes</taxon>
    </lineage>
</organism>
<name>A0A645GIK6_9ZZZZ</name>